<sequence>MSETQQRAMEEAKRVRELLVSTKAVSSEYHSGEFLRKEIDVIRLADALFIQQGFPFEKEFLEKMQGQLSVHLEAAIGRDT</sequence>
<keyword evidence="2" id="KW-1185">Reference proteome</keyword>
<comment type="caution">
    <text evidence="1">The sequence shown here is derived from an EMBL/GenBank/DDBJ whole genome shotgun (WGS) entry which is preliminary data.</text>
</comment>
<proteinExistence type="predicted"/>
<dbReference type="Proteomes" id="UP000784294">
    <property type="component" value="Unassembled WGS sequence"/>
</dbReference>
<evidence type="ECO:0000313" key="1">
    <source>
        <dbReference type="EMBL" id="VEL29801.1"/>
    </source>
</evidence>
<accession>A0A448X722</accession>
<dbReference type="AlphaFoldDB" id="A0A448X722"/>
<dbReference type="EMBL" id="CAAALY010106358">
    <property type="protein sequence ID" value="VEL29801.1"/>
    <property type="molecule type" value="Genomic_DNA"/>
</dbReference>
<name>A0A448X722_9PLAT</name>
<organism evidence="1 2">
    <name type="scientific">Protopolystoma xenopodis</name>
    <dbReference type="NCBI Taxonomy" id="117903"/>
    <lineage>
        <taxon>Eukaryota</taxon>
        <taxon>Metazoa</taxon>
        <taxon>Spiralia</taxon>
        <taxon>Lophotrochozoa</taxon>
        <taxon>Platyhelminthes</taxon>
        <taxon>Monogenea</taxon>
        <taxon>Polyopisthocotylea</taxon>
        <taxon>Polystomatidea</taxon>
        <taxon>Polystomatidae</taxon>
        <taxon>Protopolystoma</taxon>
    </lineage>
</organism>
<protein>
    <submittedName>
        <fullName evidence="1">Uncharacterized protein</fullName>
    </submittedName>
</protein>
<gene>
    <name evidence="1" type="ORF">PXEA_LOCUS23241</name>
</gene>
<reference evidence="1" key="1">
    <citation type="submission" date="2018-11" db="EMBL/GenBank/DDBJ databases">
        <authorList>
            <consortium name="Pathogen Informatics"/>
        </authorList>
    </citation>
    <scope>NUCLEOTIDE SEQUENCE</scope>
</reference>
<evidence type="ECO:0000313" key="2">
    <source>
        <dbReference type="Proteomes" id="UP000784294"/>
    </source>
</evidence>